<feature type="domain" description="F-box" evidence="1">
    <location>
        <begin position="14"/>
        <end position="42"/>
    </location>
</feature>
<accession>A0ABQ9JYE3</accession>
<dbReference type="InterPro" id="IPR001810">
    <property type="entry name" value="F-box_dom"/>
</dbReference>
<evidence type="ECO:0000313" key="3">
    <source>
        <dbReference type="Proteomes" id="UP001162164"/>
    </source>
</evidence>
<organism evidence="2 3">
    <name type="scientific">Molorchus minor</name>
    <dbReference type="NCBI Taxonomy" id="1323400"/>
    <lineage>
        <taxon>Eukaryota</taxon>
        <taxon>Metazoa</taxon>
        <taxon>Ecdysozoa</taxon>
        <taxon>Arthropoda</taxon>
        <taxon>Hexapoda</taxon>
        <taxon>Insecta</taxon>
        <taxon>Pterygota</taxon>
        <taxon>Neoptera</taxon>
        <taxon>Endopterygota</taxon>
        <taxon>Coleoptera</taxon>
        <taxon>Polyphaga</taxon>
        <taxon>Cucujiformia</taxon>
        <taxon>Chrysomeloidea</taxon>
        <taxon>Cerambycidae</taxon>
        <taxon>Lamiinae</taxon>
        <taxon>Monochamini</taxon>
        <taxon>Molorchus</taxon>
    </lineage>
</organism>
<dbReference type="Proteomes" id="UP001162164">
    <property type="component" value="Unassembled WGS sequence"/>
</dbReference>
<reference evidence="2" key="1">
    <citation type="journal article" date="2023" name="Insect Mol. Biol.">
        <title>Genome sequencing provides insights into the evolution of gene families encoding plant cell wall-degrading enzymes in longhorned beetles.</title>
        <authorList>
            <person name="Shin N.R."/>
            <person name="Okamura Y."/>
            <person name="Kirsch R."/>
            <person name="Pauchet Y."/>
        </authorList>
    </citation>
    <scope>NUCLEOTIDE SEQUENCE</scope>
    <source>
        <strain evidence="2">MMC_N1</strain>
    </source>
</reference>
<comment type="caution">
    <text evidence="2">The sequence shown here is derived from an EMBL/GenBank/DDBJ whole genome shotgun (WGS) entry which is preliminary data.</text>
</comment>
<sequence>MIGQIPRLNTPQAQKKILKHCDGKTLLTARRVNDEWRSMVDYLTQAGYWQENINHCYVQIL</sequence>
<proteinExistence type="predicted"/>
<dbReference type="Pfam" id="PF00646">
    <property type="entry name" value="F-box"/>
    <property type="match status" value="1"/>
</dbReference>
<evidence type="ECO:0000313" key="2">
    <source>
        <dbReference type="EMBL" id="KAJ8982995.1"/>
    </source>
</evidence>
<name>A0ABQ9JYE3_9CUCU</name>
<protein>
    <recommendedName>
        <fullName evidence="1">F-box domain-containing protein</fullName>
    </recommendedName>
</protein>
<gene>
    <name evidence="2" type="ORF">NQ317_001436</name>
</gene>
<keyword evidence="3" id="KW-1185">Reference proteome</keyword>
<dbReference type="EMBL" id="JAPWTJ010000098">
    <property type="protein sequence ID" value="KAJ8982995.1"/>
    <property type="molecule type" value="Genomic_DNA"/>
</dbReference>
<evidence type="ECO:0000259" key="1">
    <source>
        <dbReference type="Pfam" id="PF00646"/>
    </source>
</evidence>